<keyword evidence="3" id="KW-1185">Reference proteome</keyword>
<evidence type="ECO:0000313" key="3">
    <source>
        <dbReference type="Proteomes" id="UP001162834"/>
    </source>
</evidence>
<dbReference type="InterPro" id="IPR016047">
    <property type="entry name" value="M23ase_b-sheet_dom"/>
</dbReference>
<dbReference type="KEGG" id="sbae:DSM104329_04227"/>
<dbReference type="AlphaFoldDB" id="A0A9E6Y1Q4"/>
<dbReference type="CDD" id="cd12797">
    <property type="entry name" value="M23_peptidase"/>
    <property type="match status" value="1"/>
</dbReference>
<name>A0A9E6Y1Q4_9ACTN</name>
<dbReference type="InterPro" id="IPR011055">
    <property type="entry name" value="Dup_hybrid_motif"/>
</dbReference>
<evidence type="ECO:0000259" key="1">
    <source>
        <dbReference type="Pfam" id="PF01551"/>
    </source>
</evidence>
<dbReference type="InterPro" id="IPR050570">
    <property type="entry name" value="Cell_wall_metabolism_enzyme"/>
</dbReference>
<dbReference type="PANTHER" id="PTHR21666:SF270">
    <property type="entry name" value="MUREIN HYDROLASE ACTIVATOR ENVC"/>
    <property type="match status" value="1"/>
</dbReference>
<sequence>MSGRHSCAAAPARADYTGNGAVIRIAPGTYAIYAHLQPGTVRVRRGQRVSAGTVLGQVGNSGNITAPHLHFGIHDGPFLATSASLPWVFDRYRLDGRGPLGEDGSVALAGTPRTERRTYPMNLSSLTLAG</sequence>
<dbReference type="SUPFAM" id="SSF51261">
    <property type="entry name" value="Duplicated hybrid motif"/>
    <property type="match status" value="1"/>
</dbReference>
<dbReference type="EMBL" id="CP087164">
    <property type="protein sequence ID" value="UGS37806.1"/>
    <property type="molecule type" value="Genomic_DNA"/>
</dbReference>
<dbReference type="PANTHER" id="PTHR21666">
    <property type="entry name" value="PEPTIDASE-RELATED"/>
    <property type="match status" value="1"/>
</dbReference>
<proteinExistence type="predicted"/>
<protein>
    <recommendedName>
        <fullName evidence="1">M23ase beta-sheet core domain-containing protein</fullName>
    </recommendedName>
</protein>
<dbReference type="GO" id="GO:0004222">
    <property type="term" value="F:metalloendopeptidase activity"/>
    <property type="evidence" value="ECO:0007669"/>
    <property type="project" value="TreeGrafter"/>
</dbReference>
<evidence type="ECO:0000313" key="2">
    <source>
        <dbReference type="EMBL" id="UGS37806.1"/>
    </source>
</evidence>
<organism evidence="2 3">
    <name type="scientific">Capillimicrobium parvum</name>
    <dbReference type="NCBI Taxonomy" id="2884022"/>
    <lineage>
        <taxon>Bacteria</taxon>
        <taxon>Bacillati</taxon>
        <taxon>Actinomycetota</taxon>
        <taxon>Thermoleophilia</taxon>
        <taxon>Solirubrobacterales</taxon>
        <taxon>Capillimicrobiaceae</taxon>
        <taxon>Capillimicrobium</taxon>
    </lineage>
</organism>
<dbReference type="Proteomes" id="UP001162834">
    <property type="component" value="Chromosome"/>
</dbReference>
<feature type="domain" description="M23ase beta-sheet core" evidence="1">
    <location>
        <begin position="15"/>
        <end position="75"/>
    </location>
</feature>
<gene>
    <name evidence="2" type="ORF">DSM104329_04227</name>
</gene>
<dbReference type="Pfam" id="PF01551">
    <property type="entry name" value="Peptidase_M23"/>
    <property type="match status" value="1"/>
</dbReference>
<dbReference type="Gene3D" id="2.70.70.10">
    <property type="entry name" value="Glucose Permease (Domain IIA)"/>
    <property type="match status" value="1"/>
</dbReference>
<reference evidence="2" key="1">
    <citation type="journal article" date="2022" name="Int. J. Syst. Evol. Microbiol.">
        <title>Pseudomonas aegrilactucae sp. nov. and Pseudomonas morbosilactucae sp. nov., pathogens causing bacterial rot of lettuce in Japan.</title>
        <authorList>
            <person name="Sawada H."/>
            <person name="Fujikawa T."/>
            <person name="Satou M."/>
        </authorList>
    </citation>
    <scope>NUCLEOTIDE SEQUENCE</scope>
    <source>
        <strain evidence="2">0166_1</strain>
    </source>
</reference>
<dbReference type="RefSeq" id="WP_259311849.1">
    <property type="nucleotide sequence ID" value="NZ_CP087164.1"/>
</dbReference>
<accession>A0A9E6Y1Q4</accession>